<dbReference type="InterPro" id="IPR005146">
    <property type="entry name" value="B3/B4_tRNA-bd"/>
</dbReference>
<organism evidence="20 21">
    <name type="scientific">Ornithobacterium rhinotracheale</name>
    <dbReference type="NCBI Taxonomy" id="28251"/>
    <lineage>
        <taxon>Bacteria</taxon>
        <taxon>Pseudomonadati</taxon>
        <taxon>Bacteroidota</taxon>
        <taxon>Flavobacteriia</taxon>
        <taxon>Flavobacteriales</taxon>
        <taxon>Weeksellaceae</taxon>
        <taxon>Ornithobacterium</taxon>
    </lineage>
</organism>
<dbReference type="PANTHER" id="PTHR10947:SF0">
    <property type="entry name" value="PHENYLALANINE--TRNA LIGASE BETA SUBUNIT"/>
    <property type="match status" value="1"/>
</dbReference>
<keyword evidence="6 15" id="KW-0436">Ligase</keyword>
<name>A0A3R5WZY0_ORNRH</name>
<keyword evidence="7 15" id="KW-0479">Metal-binding</keyword>
<evidence type="ECO:0000256" key="4">
    <source>
        <dbReference type="ARBA" id="ARBA00022490"/>
    </source>
</evidence>
<dbReference type="Gene3D" id="2.40.50.140">
    <property type="entry name" value="Nucleic acid-binding proteins"/>
    <property type="match status" value="1"/>
</dbReference>
<dbReference type="InterPro" id="IPR005147">
    <property type="entry name" value="tRNA_synthase_B5-dom"/>
</dbReference>
<sequence>MKISHQLLSDFLKTDLNVEKVSAILTDTGLEVEGVEKTGVAKEDLEGFVVGKVLTCEQHPNADKLKVTTVDLGNGNIQQIVCGAPNIAAGQNVPVATVGTVIKDDKGNSFTIKKAKLRGEESNGMICSQKELRISEDNSGIWVMDESLVAGTPLSEIIEESVDYVYEIGLTANRADAMSHFGVARDAYAAMKSKKLNASFEQPNTELEISSKEKSPIEVKVEDAELCPRYAGIYIKGVKVAPSPQWLQQRLKAIGLSPKNNLVDATNYVLHGLGQPMHAFDADKIAGNTIIVKKATEGEKFTTLDEVERTLSGDDLMICNANEPMCIAGVMGGKDSAVSETTQNIFLESAYFNPVSVRKTAKSQTINSDSSFRFERGIDPNYCVKALHFAVKLIQEIAGGEVVGQIIDVYPTPIEGFDVLLQYRNVERILGERLHREKIKEILELLDIEIISETDGTLELKVPAYRVDVQREIDVIEDILRIYGYNNIQINEKVSSSIVAGEGFLDHKVSEGISDLLITHGFNEAMNLSMYKKEYNDWLGFSEENSVTLINSLSQDVSTMRRSLLPSLLSNLDYNIKRRNSNIKLFEFGKSYRVENGKYIETPHLALAVTGDVAGENWHEKSRSVSFFYLKGVVEQILEKFKAQNTKGAELKKDYFTYALNYLLNEESLVYVAEVNKDLLKKFDIDQPVFYAEFSMKAFYKNYEENKGMKFKSLPKFPSVRRDLALLLNIDTSYEAVKEYVESCDTTHIKSVNLFDVYQGDKLPEGKKSYAISLQLQDDEKTMNDKQIDAIMKKVIKVLQDKLNAELRN</sequence>
<dbReference type="AlphaFoldDB" id="A0A3R5WZY0"/>
<evidence type="ECO:0000259" key="18">
    <source>
        <dbReference type="PROSITE" id="PS51447"/>
    </source>
</evidence>
<feature type="binding site" evidence="15">
    <location>
        <position position="478"/>
    </location>
    <ligand>
        <name>Mg(2+)</name>
        <dbReference type="ChEBI" id="CHEBI:18420"/>
        <note>shared with alpha subunit</note>
    </ligand>
</feature>
<dbReference type="Gene3D" id="3.30.56.10">
    <property type="match status" value="2"/>
</dbReference>
<reference evidence="20 21" key="1">
    <citation type="submission" date="2019-01" db="EMBL/GenBank/DDBJ databases">
        <title>Whole Genome of Ornithobacterium rhinotracheale FARPER-174b.</title>
        <authorList>
            <person name="Tataje-Lavanda L.A."/>
            <person name="Montalvan A."/>
            <person name="Montesinos R."/>
            <person name="Zimic M."/>
            <person name="Fernandez-Sanchez M."/>
            <person name="Fernandez-Diaz M."/>
        </authorList>
    </citation>
    <scope>NUCLEOTIDE SEQUENCE [LARGE SCALE GENOMIC DNA]</scope>
    <source>
        <strain evidence="20 21">FARPER-174b</strain>
    </source>
</reference>
<comment type="cofactor">
    <cofactor evidence="15">
        <name>Mg(2+)</name>
        <dbReference type="ChEBI" id="CHEBI:18420"/>
    </cofactor>
    <text evidence="15">Binds 2 magnesium ions per tetramer.</text>
</comment>
<dbReference type="PANTHER" id="PTHR10947">
    <property type="entry name" value="PHENYLALANYL-TRNA SYNTHETASE BETA CHAIN AND LEUCINE-RICH REPEAT-CONTAINING PROTEIN 47"/>
    <property type="match status" value="1"/>
</dbReference>
<dbReference type="GO" id="GO:0005524">
    <property type="term" value="F:ATP binding"/>
    <property type="evidence" value="ECO:0007669"/>
    <property type="project" value="UniProtKB-UniRule"/>
</dbReference>
<dbReference type="GO" id="GO:0009328">
    <property type="term" value="C:phenylalanine-tRNA ligase complex"/>
    <property type="evidence" value="ECO:0007669"/>
    <property type="project" value="TreeGrafter"/>
</dbReference>
<dbReference type="SUPFAM" id="SSF55681">
    <property type="entry name" value="Class II aaRS and biotin synthetases"/>
    <property type="match status" value="1"/>
</dbReference>
<dbReference type="GO" id="GO:0000287">
    <property type="term" value="F:magnesium ion binding"/>
    <property type="evidence" value="ECO:0007669"/>
    <property type="project" value="UniProtKB-UniRule"/>
</dbReference>
<feature type="binding site" evidence="15">
    <location>
        <position position="477"/>
    </location>
    <ligand>
        <name>Mg(2+)</name>
        <dbReference type="ChEBI" id="CHEBI:18420"/>
        <note>shared with alpha subunit</note>
    </ligand>
</feature>
<dbReference type="Gene3D" id="3.50.40.10">
    <property type="entry name" value="Phenylalanyl-trna Synthetase, Chain B, domain 3"/>
    <property type="match status" value="1"/>
</dbReference>
<dbReference type="Pfam" id="PF03483">
    <property type="entry name" value="B3_4"/>
    <property type="match status" value="1"/>
</dbReference>
<dbReference type="InterPro" id="IPR041616">
    <property type="entry name" value="PheRS_beta_core"/>
</dbReference>
<evidence type="ECO:0000256" key="5">
    <source>
        <dbReference type="ARBA" id="ARBA00022555"/>
    </source>
</evidence>
<dbReference type="Pfam" id="PF01588">
    <property type="entry name" value="tRNA_bind"/>
    <property type="match status" value="1"/>
</dbReference>
<keyword evidence="11 16" id="KW-0694">RNA-binding</keyword>
<feature type="domain" description="TRNA-binding" evidence="17">
    <location>
        <begin position="42"/>
        <end position="155"/>
    </location>
</feature>
<dbReference type="GO" id="GO:0006432">
    <property type="term" value="P:phenylalanyl-tRNA aminoacylation"/>
    <property type="evidence" value="ECO:0007669"/>
    <property type="project" value="UniProtKB-UniRule"/>
</dbReference>
<keyword evidence="8 15" id="KW-0547">Nucleotide-binding</keyword>
<dbReference type="SUPFAM" id="SSF46955">
    <property type="entry name" value="Putative DNA-binding domain"/>
    <property type="match status" value="1"/>
</dbReference>
<evidence type="ECO:0000256" key="12">
    <source>
        <dbReference type="ARBA" id="ARBA00022917"/>
    </source>
</evidence>
<dbReference type="EMBL" id="CP035107">
    <property type="protein sequence ID" value="QAR31087.1"/>
    <property type="molecule type" value="Genomic_DNA"/>
</dbReference>
<dbReference type="InterPro" id="IPR033714">
    <property type="entry name" value="tRNA_bind_bactPheRS"/>
</dbReference>
<dbReference type="RefSeq" id="WP_128501536.1">
    <property type="nucleotide sequence ID" value="NZ_CP035107.1"/>
</dbReference>
<comment type="similarity">
    <text evidence="2 15">Belongs to the phenylalanyl-tRNA synthetase beta subunit family. Type 1 subfamily.</text>
</comment>
<dbReference type="InterPro" id="IPR002547">
    <property type="entry name" value="tRNA-bd_dom"/>
</dbReference>
<dbReference type="InterPro" id="IPR045060">
    <property type="entry name" value="Phe-tRNA-ligase_IIc_bsu"/>
</dbReference>
<evidence type="ECO:0000256" key="11">
    <source>
        <dbReference type="ARBA" id="ARBA00022884"/>
    </source>
</evidence>
<dbReference type="InterPro" id="IPR036690">
    <property type="entry name" value="Fdx_antiC-bd_sf"/>
</dbReference>
<evidence type="ECO:0000256" key="16">
    <source>
        <dbReference type="PROSITE-ProRule" id="PRU00209"/>
    </source>
</evidence>
<dbReference type="Pfam" id="PF03484">
    <property type="entry name" value="B5"/>
    <property type="match status" value="1"/>
</dbReference>
<dbReference type="EC" id="6.1.1.20" evidence="15"/>
<dbReference type="InterPro" id="IPR045864">
    <property type="entry name" value="aa-tRNA-synth_II/BPL/LPL"/>
</dbReference>
<dbReference type="Proteomes" id="UP000287701">
    <property type="component" value="Chromosome"/>
</dbReference>
<dbReference type="CDD" id="cd02796">
    <property type="entry name" value="tRNA_bind_bactPheRS"/>
    <property type="match status" value="1"/>
</dbReference>
<evidence type="ECO:0000256" key="8">
    <source>
        <dbReference type="ARBA" id="ARBA00022741"/>
    </source>
</evidence>
<feature type="binding site" evidence="15">
    <location>
        <position position="474"/>
    </location>
    <ligand>
        <name>Mg(2+)</name>
        <dbReference type="ChEBI" id="CHEBI:18420"/>
        <note>shared with alpha subunit</note>
    </ligand>
</feature>
<dbReference type="Pfam" id="PF17759">
    <property type="entry name" value="tRNA_synthFbeta"/>
    <property type="match status" value="1"/>
</dbReference>
<evidence type="ECO:0000256" key="10">
    <source>
        <dbReference type="ARBA" id="ARBA00022842"/>
    </source>
</evidence>
<keyword evidence="10 15" id="KW-0460">Magnesium</keyword>
<dbReference type="NCBIfam" id="NF045760">
    <property type="entry name" value="YtpR"/>
    <property type="match status" value="1"/>
</dbReference>
<comment type="catalytic activity">
    <reaction evidence="14 15">
        <text>tRNA(Phe) + L-phenylalanine + ATP = L-phenylalanyl-tRNA(Phe) + AMP + diphosphate + H(+)</text>
        <dbReference type="Rhea" id="RHEA:19413"/>
        <dbReference type="Rhea" id="RHEA-COMP:9668"/>
        <dbReference type="Rhea" id="RHEA-COMP:9699"/>
        <dbReference type="ChEBI" id="CHEBI:15378"/>
        <dbReference type="ChEBI" id="CHEBI:30616"/>
        <dbReference type="ChEBI" id="CHEBI:33019"/>
        <dbReference type="ChEBI" id="CHEBI:58095"/>
        <dbReference type="ChEBI" id="CHEBI:78442"/>
        <dbReference type="ChEBI" id="CHEBI:78531"/>
        <dbReference type="ChEBI" id="CHEBI:456215"/>
        <dbReference type="EC" id="6.1.1.20"/>
    </reaction>
</comment>
<dbReference type="Gene3D" id="3.30.930.10">
    <property type="entry name" value="Bira Bifunctional Protein, Domain 2"/>
    <property type="match status" value="1"/>
</dbReference>
<dbReference type="Gene3D" id="3.30.70.380">
    <property type="entry name" value="Ferrodoxin-fold anticodon-binding domain"/>
    <property type="match status" value="1"/>
</dbReference>
<dbReference type="Pfam" id="PF03147">
    <property type="entry name" value="FDX-ACB"/>
    <property type="match status" value="1"/>
</dbReference>
<keyword evidence="13 15" id="KW-0030">Aminoacyl-tRNA synthetase</keyword>
<evidence type="ECO:0000256" key="15">
    <source>
        <dbReference type="HAMAP-Rule" id="MF_00283"/>
    </source>
</evidence>
<evidence type="ECO:0000313" key="20">
    <source>
        <dbReference type="EMBL" id="QAR31087.1"/>
    </source>
</evidence>
<dbReference type="PROSITE" id="PS50886">
    <property type="entry name" value="TRBD"/>
    <property type="match status" value="1"/>
</dbReference>
<keyword evidence="4 15" id="KW-0963">Cytoplasm</keyword>
<dbReference type="PROSITE" id="PS51447">
    <property type="entry name" value="FDX_ACB"/>
    <property type="match status" value="1"/>
</dbReference>
<evidence type="ECO:0000259" key="19">
    <source>
        <dbReference type="PROSITE" id="PS51483"/>
    </source>
</evidence>
<feature type="domain" description="FDX-ACB" evidence="18">
    <location>
        <begin position="715"/>
        <end position="808"/>
    </location>
</feature>
<evidence type="ECO:0000259" key="17">
    <source>
        <dbReference type="PROSITE" id="PS50886"/>
    </source>
</evidence>
<dbReference type="OrthoDB" id="9805455at2"/>
<dbReference type="SMART" id="SM00873">
    <property type="entry name" value="B3_4"/>
    <property type="match status" value="1"/>
</dbReference>
<dbReference type="FunFam" id="3.30.70.380:FF:000001">
    <property type="entry name" value="Phenylalanine--tRNA ligase beta subunit"/>
    <property type="match status" value="1"/>
</dbReference>
<dbReference type="InterPro" id="IPR005121">
    <property type="entry name" value="Fdx_antiC-bd"/>
</dbReference>
<dbReference type="InterPro" id="IPR012340">
    <property type="entry name" value="NA-bd_OB-fold"/>
</dbReference>
<dbReference type="InterPro" id="IPR020825">
    <property type="entry name" value="Phe-tRNA_synthase-like_B3/B4"/>
</dbReference>
<dbReference type="InterPro" id="IPR009061">
    <property type="entry name" value="DNA-bd_dom_put_sf"/>
</dbReference>
<keyword evidence="12 15" id="KW-0648">Protein biosynthesis</keyword>
<dbReference type="HAMAP" id="MF_00283">
    <property type="entry name" value="Phe_tRNA_synth_beta1"/>
    <property type="match status" value="1"/>
</dbReference>
<evidence type="ECO:0000256" key="14">
    <source>
        <dbReference type="ARBA" id="ARBA00049255"/>
    </source>
</evidence>
<dbReference type="PROSITE" id="PS51483">
    <property type="entry name" value="B5"/>
    <property type="match status" value="1"/>
</dbReference>
<keyword evidence="5 16" id="KW-0820">tRNA-binding</keyword>
<dbReference type="NCBIfam" id="TIGR00472">
    <property type="entry name" value="pheT_bact"/>
    <property type="match status" value="1"/>
</dbReference>
<gene>
    <name evidence="15" type="primary">pheT</name>
    <name evidence="20" type="ORF">EQP59_06950</name>
</gene>
<protein>
    <recommendedName>
        <fullName evidence="15">Phenylalanine--tRNA ligase beta subunit</fullName>
        <ecNumber evidence="15">6.1.1.20</ecNumber>
    </recommendedName>
    <alternativeName>
        <fullName evidence="15">Phenylalanyl-tRNA synthetase beta subunit</fullName>
        <shortName evidence="15">PheRS</shortName>
    </alternativeName>
</protein>
<dbReference type="GO" id="GO:0000049">
    <property type="term" value="F:tRNA binding"/>
    <property type="evidence" value="ECO:0007669"/>
    <property type="project" value="UniProtKB-UniRule"/>
</dbReference>
<keyword evidence="9 15" id="KW-0067">ATP-binding</keyword>
<evidence type="ECO:0000256" key="13">
    <source>
        <dbReference type="ARBA" id="ARBA00023146"/>
    </source>
</evidence>
<comment type="subcellular location">
    <subcellularLocation>
        <location evidence="1 15">Cytoplasm</location>
    </subcellularLocation>
</comment>
<dbReference type="FunFam" id="2.40.50.140:FF:000045">
    <property type="entry name" value="Phenylalanine--tRNA ligase beta subunit"/>
    <property type="match status" value="1"/>
</dbReference>
<dbReference type="InterPro" id="IPR004532">
    <property type="entry name" value="Phe-tRNA-ligase_IIc_bsu_bact"/>
</dbReference>
<comment type="subunit">
    <text evidence="3 15">Tetramer of two alpha and two beta subunits.</text>
</comment>
<evidence type="ECO:0000256" key="1">
    <source>
        <dbReference type="ARBA" id="ARBA00004496"/>
    </source>
</evidence>
<evidence type="ECO:0000256" key="3">
    <source>
        <dbReference type="ARBA" id="ARBA00011209"/>
    </source>
</evidence>
<feature type="binding site" evidence="15">
    <location>
        <position position="468"/>
    </location>
    <ligand>
        <name>Mg(2+)</name>
        <dbReference type="ChEBI" id="CHEBI:18420"/>
        <note>shared with alpha subunit</note>
    </ligand>
</feature>
<dbReference type="SUPFAM" id="SSF56037">
    <property type="entry name" value="PheT/TilS domain"/>
    <property type="match status" value="1"/>
</dbReference>
<dbReference type="SMART" id="SM00874">
    <property type="entry name" value="B5"/>
    <property type="match status" value="1"/>
</dbReference>
<evidence type="ECO:0000256" key="9">
    <source>
        <dbReference type="ARBA" id="ARBA00022840"/>
    </source>
</evidence>
<accession>A0A3R5WZY0</accession>
<dbReference type="FunFam" id="3.50.40.10:FF:000001">
    <property type="entry name" value="Phenylalanine--tRNA ligase beta subunit"/>
    <property type="match status" value="1"/>
</dbReference>
<evidence type="ECO:0000256" key="2">
    <source>
        <dbReference type="ARBA" id="ARBA00008653"/>
    </source>
</evidence>
<evidence type="ECO:0000256" key="6">
    <source>
        <dbReference type="ARBA" id="ARBA00022598"/>
    </source>
</evidence>
<proteinExistence type="inferred from homology"/>
<evidence type="ECO:0000256" key="7">
    <source>
        <dbReference type="ARBA" id="ARBA00022723"/>
    </source>
</evidence>
<dbReference type="SUPFAM" id="SSF54991">
    <property type="entry name" value="Anticodon-binding domain of PheRS"/>
    <property type="match status" value="1"/>
</dbReference>
<feature type="domain" description="B5" evidence="19">
    <location>
        <begin position="414"/>
        <end position="490"/>
    </location>
</feature>
<dbReference type="GO" id="GO:0004826">
    <property type="term" value="F:phenylalanine-tRNA ligase activity"/>
    <property type="evidence" value="ECO:0007669"/>
    <property type="project" value="UniProtKB-UniRule"/>
</dbReference>
<dbReference type="SUPFAM" id="SSF50249">
    <property type="entry name" value="Nucleic acid-binding proteins"/>
    <property type="match status" value="1"/>
</dbReference>
<evidence type="ECO:0000313" key="21">
    <source>
        <dbReference type="Proteomes" id="UP000287701"/>
    </source>
</evidence>
<dbReference type="SMART" id="SM00896">
    <property type="entry name" value="FDX-ACB"/>
    <property type="match status" value="1"/>
</dbReference>